<evidence type="ECO:0000313" key="3">
    <source>
        <dbReference type="EMBL" id="NYP88522.1"/>
    </source>
</evidence>
<evidence type="ECO:0000313" key="10">
    <source>
        <dbReference type="Proteomes" id="UP000255543"/>
    </source>
</evidence>
<evidence type="ECO:0000313" key="7">
    <source>
        <dbReference type="EMBL" id="STM23648.1"/>
    </source>
</evidence>
<evidence type="ECO:0000313" key="5">
    <source>
        <dbReference type="EMBL" id="SQD04327.1"/>
    </source>
</evidence>
<dbReference type="EMBL" id="AASATZ010000074">
    <property type="protein sequence ID" value="EFA4421091.1"/>
    <property type="molecule type" value="Genomic_DNA"/>
</dbReference>
<dbReference type="EMBL" id="UGFE01000002">
    <property type="protein sequence ID" value="STM23648.1"/>
    <property type="molecule type" value="Genomic_DNA"/>
</dbReference>
<evidence type="ECO:0000313" key="11">
    <source>
        <dbReference type="Proteomes" id="UP000517067"/>
    </source>
</evidence>
<evidence type="ECO:0000313" key="9">
    <source>
        <dbReference type="Proteomes" id="UP000254718"/>
    </source>
</evidence>
<dbReference type="Proteomes" id="UP000250991">
    <property type="component" value="Unassembled WGS sequence"/>
</dbReference>
<dbReference type="Proteomes" id="UP000591371">
    <property type="component" value="Unassembled WGS sequence"/>
</dbReference>
<dbReference type="Proteomes" id="UP000517067">
    <property type="component" value="Unassembled WGS sequence"/>
</dbReference>
<name>A0A066PUN6_ECOLX</name>
<dbReference type="Proteomes" id="UP000540485">
    <property type="component" value="Unassembled WGS sequence"/>
</dbReference>
<reference evidence="2" key="4">
    <citation type="submission" date="2020-06" db="EMBL/GenBank/DDBJ databases">
        <title>REHAB project genomes.</title>
        <authorList>
            <person name="Shaw L.P."/>
        </authorList>
    </citation>
    <scope>NUCLEOTIDE SEQUENCE</scope>
    <source>
        <strain evidence="2">RHBSTW-00474</strain>
    </source>
</reference>
<organism evidence="3 11">
    <name type="scientific">Escherichia coli</name>
    <dbReference type="NCBI Taxonomy" id="562"/>
    <lineage>
        <taxon>Bacteria</taxon>
        <taxon>Pseudomonadati</taxon>
        <taxon>Pseudomonadota</taxon>
        <taxon>Gammaproteobacteria</taxon>
        <taxon>Enterobacterales</taxon>
        <taxon>Enterobacteriaceae</taxon>
        <taxon>Escherichia</taxon>
    </lineage>
</organism>
<evidence type="ECO:0000313" key="1">
    <source>
        <dbReference type="EMBL" id="EFA4421091.1"/>
    </source>
</evidence>
<dbReference type="Proteomes" id="UP000254718">
    <property type="component" value="Unassembled WGS sequence"/>
</dbReference>
<reference evidence="1 12" key="2">
    <citation type="submission" date="2019-03" db="EMBL/GenBank/DDBJ databases">
        <authorList>
            <consortium name="GenomeTrakr network: Whole genome sequencing for foodborne pathogen traceback"/>
        </authorList>
    </citation>
    <scope>NUCLEOTIDE SEQUENCE [LARGE SCALE GENOMIC DNA]</scope>
    <source>
        <strain evidence="1 12">PSU-1190</strain>
    </source>
</reference>
<reference evidence="3 11" key="3">
    <citation type="journal article" date="2020" name="J. Appl. Microbiol.">
        <title>Genetic characterization of Shigatoxigenic and enteropathogenic Escherichia coli O80:H2 from diarrheic and septicemic calves and relatedness to human Shigatoxigenic E. coli O80:H2.</title>
        <authorList>
            <person name="Habets A."/>
            <person name="Crombe F."/>
            <person name="Nakamura K."/>
            <person name="Guerin V."/>
            <person name="De Rauw K."/>
            <person name="Pierard D."/>
            <person name="Saulmont M."/>
            <person name="Hayashi T."/>
            <person name="Mainil J.G."/>
            <person name="Thiry D."/>
        </authorList>
    </citation>
    <scope>NUCLEOTIDE SEQUENCE [LARGE SCALE GENOMIC DNA]</scope>
    <source>
        <strain evidence="4">EH3306</strain>
        <strain evidence="3 11">EH3307</strain>
    </source>
</reference>
<dbReference type="EMBL" id="UGEB01000001">
    <property type="protein sequence ID" value="STK92140.1"/>
    <property type="molecule type" value="Genomic_DNA"/>
</dbReference>
<accession>A0A066PUN6</accession>
<dbReference type="InterPro" id="IPR047729">
    <property type="entry name" value="Sce7726-like"/>
</dbReference>
<dbReference type="Proteomes" id="UP000255543">
    <property type="component" value="Unassembled WGS sequence"/>
</dbReference>
<reference evidence="8 9" key="1">
    <citation type="submission" date="2018-06" db="EMBL/GenBank/DDBJ databases">
        <authorList>
            <consortium name="Pathogen Informatics"/>
            <person name="Doyle S."/>
        </authorList>
    </citation>
    <scope>NUCLEOTIDE SEQUENCE [LARGE SCALE GENOMIC DNA]</scope>
    <source>
        <strain evidence="5 8">NCTC8009</strain>
        <strain evidence="6 10">NCTC8179</strain>
        <strain evidence="7 9">NCTC8333</strain>
    </source>
</reference>
<evidence type="ECO:0000313" key="6">
    <source>
        <dbReference type="EMBL" id="STK92140.1"/>
    </source>
</evidence>
<dbReference type="AlphaFoldDB" id="A0A066PUN6"/>
<dbReference type="EMBL" id="JABXPW010000015">
    <property type="protein sequence ID" value="MBA7722059.1"/>
    <property type="molecule type" value="Genomic_DNA"/>
</dbReference>
<dbReference type="EMBL" id="UARW01000010">
    <property type="protein sequence ID" value="SQD04327.1"/>
    <property type="molecule type" value="Genomic_DNA"/>
</dbReference>
<evidence type="ECO:0000313" key="8">
    <source>
        <dbReference type="Proteomes" id="UP000250991"/>
    </source>
</evidence>
<dbReference type="RefSeq" id="WP_001204666.1">
    <property type="nucleotide sequence ID" value="NZ_AP027165.1"/>
</dbReference>
<dbReference type="EMBL" id="JABUPU010000081">
    <property type="protein sequence ID" value="NYP88522.1"/>
    <property type="molecule type" value="Genomic_DNA"/>
</dbReference>
<evidence type="ECO:0000313" key="12">
    <source>
        <dbReference type="Proteomes" id="UP000591371"/>
    </source>
</evidence>
<evidence type="ECO:0000313" key="4">
    <source>
        <dbReference type="EMBL" id="NYQ41953.1"/>
    </source>
</evidence>
<proteinExistence type="predicted"/>
<evidence type="ECO:0000313" key="2">
    <source>
        <dbReference type="EMBL" id="MBA7722059.1"/>
    </source>
</evidence>
<dbReference type="Proteomes" id="UP000622722">
    <property type="component" value="Unassembled WGS sequence"/>
</dbReference>
<protein>
    <submittedName>
        <fullName evidence="5">Phage regulatory protein</fullName>
    </submittedName>
    <submittedName>
        <fullName evidence="3">Sce7726 family protein</fullName>
    </submittedName>
</protein>
<sequence>MRDIDVRKAVHAKILRDHHKDPDTLIIDEFTMNLGASRADIAVINGLIHGYELKSKSDNLLRLPAQVQHYSSVMDKVTLVVSDCHLYDALSIVPSWWGIKQVTQGARQGIHLKTIRTSKLNPQVDKLSLTMLLWKDELLSLLSDVGELQNLKNKPKRVLWSKLANSMDVGELREAVRVKLKARKEWRVAQQP</sequence>
<dbReference type="EMBL" id="JABUPJ010000079">
    <property type="protein sequence ID" value="NYQ41953.1"/>
    <property type="molecule type" value="Genomic_DNA"/>
</dbReference>
<gene>
    <name evidence="1" type="ORF">D3G36_25260</name>
    <name evidence="4" type="ORF">G4A38_26200</name>
    <name evidence="3" type="ORF">G4A47_25980</name>
    <name evidence="2" type="ORF">HV209_26540</name>
    <name evidence="5" type="ORF">NCTC8009_04839</name>
    <name evidence="6" type="ORF">NCTC8179_04055</name>
    <name evidence="7" type="ORF">NCTC8333_02598</name>
</gene>
<dbReference type="NCBIfam" id="NF033832">
    <property type="entry name" value="sce7726_fam"/>
    <property type="match status" value="1"/>
</dbReference>